<protein>
    <submittedName>
        <fullName evidence="4">Microprocessor complex subunit DGCR8</fullName>
    </submittedName>
</protein>
<dbReference type="GO" id="GO:0070877">
    <property type="term" value="C:microprocessor complex"/>
    <property type="evidence" value="ECO:0007669"/>
    <property type="project" value="InterPro"/>
</dbReference>
<feature type="compositionally biased region" description="Basic and acidic residues" evidence="2">
    <location>
        <begin position="78"/>
        <end position="92"/>
    </location>
</feature>
<dbReference type="GO" id="GO:0042802">
    <property type="term" value="F:identical protein binding"/>
    <property type="evidence" value="ECO:0007669"/>
    <property type="project" value="InterPro"/>
</dbReference>
<dbReference type="InterPro" id="IPR040375">
    <property type="entry name" value="DGCR8"/>
</dbReference>
<evidence type="ECO:0000256" key="1">
    <source>
        <dbReference type="PROSITE-ProRule" id="PRU00266"/>
    </source>
</evidence>
<feature type="region of interest" description="Disordered" evidence="2">
    <location>
        <begin position="130"/>
        <end position="150"/>
    </location>
</feature>
<feature type="region of interest" description="Disordered" evidence="2">
    <location>
        <begin position="261"/>
        <end position="341"/>
    </location>
</feature>
<evidence type="ECO:0000259" key="3">
    <source>
        <dbReference type="PROSITE" id="PS50137"/>
    </source>
</evidence>
<dbReference type="GO" id="GO:0020037">
    <property type="term" value="F:heme binding"/>
    <property type="evidence" value="ECO:0007669"/>
    <property type="project" value="InterPro"/>
</dbReference>
<dbReference type="GO" id="GO:0070878">
    <property type="term" value="F:primary miRNA binding"/>
    <property type="evidence" value="ECO:0007669"/>
    <property type="project" value="TreeGrafter"/>
</dbReference>
<name>A0A8D9BKQ5_9HEMI</name>
<reference evidence="4" key="1">
    <citation type="submission" date="2021-05" db="EMBL/GenBank/DDBJ databases">
        <authorList>
            <person name="Alioto T."/>
            <person name="Alioto T."/>
            <person name="Gomez Garrido J."/>
        </authorList>
    </citation>
    <scope>NUCLEOTIDE SEQUENCE</scope>
</reference>
<accession>A0A8D9BKQ5</accession>
<dbReference type="CDD" id="cd19867">
    <property type="entry name" value="DSRM_DGCR8_rpt1"/>
    <property type="match status" value="1"/>
</dbReference>
<keyword evidence="1" id="KW-0694">RNA-binding</keyword>
<evidence type="ECO:0000256" key="2">
    <source>
        <dbReference type="SAM" id="MobiDB-lite"/>
    </source>
</evidence>
<evidence type="ECO:0000313" key="4">
    <source>
        <dbReference type="EMBL" id="CAG6785836.1"/>
    </source>
</evidence>
<feature type="domain" description="DRBM" evidence="3">
    <location>
        <begin position="532"/>
        <end position="610"/>
    </location>
</feature>
<feature type="compositionally biased region" description="Polar residues" evidence="2">
    <location>
        <begin position="68"/>
        <end position="77"/>
    </location>
</feature>
<dbReference type="Gene3D" id="3.30.160.20">
    <property type="match status" value="2"/>
</dbReference>
<dbReference type="SUPFAM" id="SSF54768">
    <property type="entry name" value="dsRNA-binding domain-like"/>
    <property type="match status" value="1"/>
</dbReference>
<feature type="compositionally biased region" description="Basic and acidic residues" evidence="2">
    <location>
        <begin position="16"/>
        <end position="65"/>
    </location>
</feature>
<dbReference type="GO" id="GO:0003725">
    <property type="term" value="F:double-stranded RNA binding"/>
    <property type="evidence" value="ECO:0007669"/>
    <property type="project" value="TreeGrafter"/>
</dbReference>
<dbReference type="EMBL" id="HBUF01645580">
    <property type="protein sequence ID" value="CAG6785837.1"/>
    <property type="molecule type" value="Transcribed_RNA"/>
</dbReference>
<feature type="domain" description="DRBM" evidence="3">
    <location>
        <begin position="428"/>
        <end position="495"/>
    </location>
</feature>
<dbReference type="GO" id="GO:0031053">
    <property type="term" value="P:primary miRNA processing"/>
    <property type="evidence" value="ECO:0007669"/>
    <property type="project" value="InterPro"/>
</dbReference>
<feature type="region of interest" description="Disordered" evidence="2">
    <location>
        <begin position="1"/>
        <end position="94"/>
    </location>
</feature>
<dbReference type="PROSITE" id="PS50137">
    <property type="entry name" value="DS_RBD"/>
    <property type="match status" value="2"/>
</dbReference>
<dbReference type="Gene3D" id="3.30.160.590">
    <property type="match status" value="1"/>
</dbReference>
<feature type="compositionally biased region" description="Polar residues" evidence="2">
    <location>
        <begin position="716"/>
        <end position="757"/>
    </location>
</feature>
<dbReference type="FunFam" id="3.30.160.20:FF:000021">
    <property type="entry name" value="Microprocessor complex subunit DGCR8"/>
    <property type="match status" value="1"/>
</dbReference>
<feature type="region of interest" description="Disordered" evidence="2">
    <location>
        <begin position="699"/>
        <end position="767"/>
    </location>
</feature>
<dbReference type="PANTHER" id="PTHR13482">
    <property type="entry name" value="MICRORNA PROCESSOR COMPLEX SUBUNIT DGCR8"/>
    <property type="match status" value="1"/>
</dbReference>
<proteinExistence type="predicted"/>
<dbReference type="InterPro" id="IPR014720">
    <property type="entry name" value="dsRBD_dom"/>
</dbReference>
<dbReference type="SMART" id="SM00358">
    <property type="entry name" value="DSRM"/>
    <property type="match status" value="2"/>
</dbReference>
<feature type="compositionally biased region" description="Polar residues" evidence="2">
    <location>
        <begin position="261"/>
        <end position="327"/>
    </location>
</feature>
<dbReference type="EMBL" id="HBUF01645579">
    <property type="protein sequence ID" value="CAG6785836.1"/>
    <property type="molecule type" value="Transcribed_RNA"/>
</dbReference>
<dbReference type="AlphaFoldDB" id="A0A8D9BKQ5"/>
<dbReference type="PANTHER" id="PTHR13482:SF3">
    <property type="entry name" value="MICROPROCESSOR COMPLEX SUBUNIT DGCR8"/>
    <property type="match status" value="1"/>
</dbReference>
<dbReference type="Gene3D" id="2.20.70.10">
    <property type="match status" value="1"/>
</dbReference>
<sequence length="767" mass="85929">MSDQTDTSHKAKKRRFHEESNKSEETRSNKLDSSESIDVGKNKDALETNSSDENKKKRNDNEYIKSTEIISEQSENTKSNDDGKGDTVDDMKNTVMGVDETHMEDTDMSDDDGVNYRDVREFAILDEIYDSDDGEVGGNGQGSDSEHELSPEQVEALMKSSEMNDIIVKEKFDTDKFSSEHSEDLPPDWVKKEYSAGILFYIHVPTNIVSTTRPYMLGPGSIKKHKLCMNAIPCLDYLRRLEKSNETESVESIAALDQSNTLLKENNAPSNENIAPSTENSAHSNENIAPLTENSAPSNENIDISTENSEALNDNSLSSGQTTQAPSKHTDTKCHADSVQNNSGNFLTHEAAIKYFKKLYKYKVVKMRKFSSWKMKRAFVHKQKCQNKITKNIPAAPEGTIVISVPMLNTRTNRLELQDWSLNPKGKSYVCILHEYLQRAVKTRPVYDFKELENAKTPYLATIKLNNMQYGSGIGSSKRIAKLEAAKATLEILLPQLKELWKKSDSSTTSAVLNDEDKYTLFDTVKITDPKVTQYCQALGESPPYTMLVSCIEKNFDEGSQEIRQSSKPIGKDKFLFTLEIEGHSDTVKCASKKEGKELAAQTILQQLHPQVHYLGSLLRLYGNAVLKGIKEKKSHGSDEKAPKKKVNDSPNFEVLRSLREAMNVIYADRQYLLKEGGFVAPPDIDACIMDMYKEMKSKHKKTVSSTKDVKDTSSIQNTDAGTSQMSDSTPRQTLNVQYLNENASQTSNSNSETPVSIKTEVDSNDS</sequence>
<dbReference type="Pfam" id="PF00035">
    <property type="entry name" value="dsrm"/>
    <property type="match status" value="1"/>
</dbReference>
<organism evidence="4">
    <name type="scientific">Cacopsylla melanoneura</name>
    <dbReference type="NCBI Taxonomy" id="428564"/>
    <lineage>
        <taxon>Eukaryota</taxon>
        <taxon>Metazoa</taxon>
        <taxon>Ecdysozoa</taxon>
        <taxon>Arthropoda</taxon>
        <taxon>Hexapoda</taxon>
        <taxon>Insecta</taxon>
        <taxon>Pterygota</taxon>
        <taxon>Neoptera</taxon>
        <taxon>Paraneoptera</taxon>
        <taxon>Hemiptera</taxon>
        <taxon>Sternorrhyncha</taxon>
        <taxon>Psylloidea</taxon>
        <taxon>Psyllidae</taxon>
        <taxon>Psyllinae</taxon>
        <taxon>Cacopsylla</taxon>
    </lineage>
</organism>